<reference evidence="1" key="1">
    <citation type="journal article" date="2023" name="G3 (Bethesda)">
        <title>A reference genome for the long-term kleptoplast-retaining sea slug Elysia crispata morphotype clarki.</title>
        <authorList>
            <person name="Eastman K.E."/>
            <person name="Pendleton A.L."/>
            <person name="Shaikh M.A."/>
            <person name="Suttiyut T."/>
            <person name="Ogas R."/>
            <person name="Tomko P."/>
            <person name="Gavelis G."/>
            <person name="Widhalm J.R."/>
            <person name="Wisecaver J.H."/>
        </authorList>
    </citation>
    <scope>NUCLEOTIDE SEQUENCE</scope>
    <source>
        <strain evidence="1">ECLA1</strain>
    </source>
</reference>
<dbReference type="AlphaFoldDB" id="A0AAE0Z5N9"/>
<name>A0AAE0Z5N9_9GAST</name>
<dbReference type="EMBL" id="JAWDGP010004715">
    <property type="protein sequence ID" value="KAK3762387.1"/>
    <property type="molecule type" value="Genomic_DNA"/>
</dbReference>
<gene>
    <name evidence="1" type="ORF">RRG08_031969</name>
</gene>
<sequence>MRKLETKEMSYRHQYIVGRVRVLQFNSRIHRIPLLSNTRVTSSGVKILCSFVAVFQVSSQGSLLRDPLPSYRLFHPPLCMSSQPHYSYRGTSRSVVR</sequence>
<keyword evidence="2" id="KW-1185">Reference proteome</keyword>
<organism evidence="1 2">
    <name type="scientific">Elysia crispata</name>
    <name type="common">lettuce slug</name>
    <dbReference type="NCBI Taxonomy" id="231223"/>
    <lineage>
        <taxon>Eukaryota</taxon>
        <taxon>Metazoa</taxon>
        <taxon>Spiralia</taxon>
        <taxon>Lophotrochozoa</taxon>
        <taxon>Mollusca</taxon>
        <taxon>Gastropoda</taxon>
        <taxon>Heterobranchia</taxon>
        <taxon>Euthyneura</taxon>
        <taxon>Panpulmonata</taxon>
        <taxon>Sacoglossa</taxon>
        <taxon>Placobranchoidea</taxon>
        <taxon>Plakobranchidae</taxon>
        <taxon>Elysia</taxon>
    </lineage>
</organism>
<accession>A0AAE0Z5N9</accession>
<protein>
    <submittedName>
        <fullName evidence="1">Uncharacterized protein</fullName>
    </submittedName>
</protein>
<evidence type="ECO:0000313" key="1">
    <source>
        <dbReference type="EMBL" id="KAK3762387.1"/>
    </source>
</evidence>
<comment type="caution">
    <text evidence="1">The sequence shown here is derived from an EMBL/GenBank/DDBJ whole genome shotgun (WGS) entry which is preliminary data.</text>
</comment>
<dbReference type="Proteomes" id="UP001283361">
    <property type="component" value="Unassembled WGS sequence"/>
</dbReference>
<evidence type="ECO:0000313" key="2">
    <source>
        <dbReference type="Proteomes" id="UP001283361"/>
    </source>
</evidence>
<proteinExistence type="predicted"/>